<dbReference type="Pfam" id="PF18741">
    <property type="entry name" value="MTES_1575"/>
    <property type="match status" value="1"/>
</dbReference>
<feature type="non-terminal residue" evidence="2">
    <location>
        <position position="1"/>
    </location>
</feature>
<proteinExistence type="predicted"/>
<gene>
    <name evidence="2" type="ORF">LCGC14_1318040</name>
</gene>
<evidence type="ECO:0000259" key="1">
    <source>
        <dbReference type="Pfam" id="PF18741"/>
    </source>
</evidence>
<dbReference type="InterPro" id="IPR049468">
    <property type="entry name" value="Restrct_endonuc-II-like_dom"/>
</dbReference>
<sequence>RDPDQARYKRLSKLLDNSHIERSFWANGYKPLSTLGQFVPQVKIGPYRVDFTLTNIPGVPRLKVVIELDGHEFHSTPKQRNSDTERIRKLQKLRWQIITFTGSQINSDVRGCVRETADLVGEFSELFRWMR</sequence>
<accession>A0A0F9L5P3</accession>
<name>A0A0F9L5P3_9ZZZZ</name>
<protein>
    <recommendedName>
        <fullName evidence="1">Restriction endonuclease type II-like domain-containing protein</fullName>
    </recommendedName>
</protein>
<dbReference type="InterPro" id="IPR011335">
    <property type="entry name" value="Restrct_endonuc-II-like"/>
</dbReference>
<dbReference type="SUPFAM" id="SSF52980">
    <property type="entry name" value="Restriction endonuclease-like"/>
    <property type="match status" value="1"/>
</dbReference>
<dbReference type="Gene3D" id="3.40.960.10">
    <property type="entry name" value="VSR Endonuclease"/>
    <property type="match status" value="1"/>
</dbReference>
<organism evidence="2">
    <name type="scientific">marine sediment metagenome</name>
    <dbReference type="NCBI Taxonomy" id="412755"/>
    <lineage>
        <taxon>unclassified sequences</taxon>
        <taxon>metagenomes</taxon>
        <taxon>ecological metagenomes</taxon>
    </lineage>
</organism>
<dbReference type="EMBL" id="LAZR01007839">
    <property type="protein sequence ID" value="KKM82596.1"/>
    <property type="molecule type" value="Genomic_DNA"/>
</dbReference>
<reference evidence="2" key="1">
    <citation type="journal article" date="2015" name="Nature">
        <title>Complex archaea that bridge the gap between prokaryotes and eukaryotes.</title>
        <authorList>
            <person name="Spang A."/>
            <person name="Saw J.H."/>
            <person name="Jorgensen S.L."/>
            <person name="Zaremba-Niedzwiedzka K."/>
            <person name="Martijn J."/>
            <person name="Lind A.E."/>
            <person name="van Eijk R."/>
            <person name="Schleper C."/>
            <person name="Guy L."/>
            <person name="Ettema T.J."/>
        </authorList>
    </citation>
    <scope>NUCLEOTIDE SEQUENCE</scope>
</reference>
<evidence type="ECO:0000313" key="2">
    <source>
        <dbReference type="EMBL" id="KKM82596.1"/>
    </source>
</evidence>
<dbReference type="AlphaFoldDB" id="A0A0F9L5P3"/>
<feature type="domain" description="Restriction endonuclease type II-like" evidence="1">
    <location>
        <begin position="37"/>
        <end position="111"/>
    </location>
</feature>
<comment type="caution">
    <text evidence="2">The sequence shown here is derived from an EMBL/GenBank/DDBJ whole genome shotgun (WGS) entry which is preliminary data.</text>
</comment>